<dbReference type="KEGG" id="afs:AFR_17305"/>
<sequence length="105" mass="10895">MRTLLAITEQPGPAGALVLSATGELDGQTGVDLGRSVGTAARRPEVREIILLLTAVTFLDAGGLTALIGCRSATAALDVRFRVRDARGVVSRVLDITGPWPWAAG</sequence>
<dbReference type="InterPro" id="IPR002645">
    <property type="entry name" value="STAS_dom"/>
</dbReference>
<dbReference type="Pfam" id="PF01740">
    <property type="entry name" value="STAS"/>
    <property type="match status" value="1"/>
</dbReference>
<organism evidence="2 3">
    <name type="scientific">Actinoplanes friuliensis DSM 7358</name>
    <dbReference type="NCBI Taxonomy" id="1246995"/>
    <lineage>
        <taxon>Bacteria</taxon>
        <taxon>Bacillati</taxon>
        <taxon>Actinomycetota</taxon>
        <taxon>Actinomycetes</taxon>
        <taxon>Micromonosporales</taxon>
        <taxon>Micromonosporaceae</taxon>
        <taxon>Actinoplanes</taxon>
    </lineage>
</organism>
<gene>
    <name evidence="2" type="ORF">AFR_17305</name>
</gene>
<dbReference type="Gene3D" id="3.30.750.24">
    <property type="entry name" value="STAS domain"/>
    <property type="match status" value="1"/>
</dbReference>
<dbReference type="AlphaFoldDB" id="U5VXY0"/>
<dbReference type="EMBL" id="CP006272">
    <property type="protein sequence ID" value="AGZ41739.1"/>
    <property type="molecule type" value="Genomic_DNA"/>
</dbReference>
<evidence type="ECO:0000259" key="1">
    <source>
        <dbReference type="PROSITE" id="PS50801"/>
    </source>
</evidence>
<proteinExistence type="predicted"/>
<dbReference type="PROSITE" id="PS50801">
    <property type="entry name" value="STAS"/>
    <property type="match status" value="1"/>
</dbReference>
<dbReference type="RefSeq" id="WP_023361952.1">
    <property type="nucleotide sequence ID" value="NC_022657.1"/>
</dbReference>
<evidence type="ECO:0000313" key="3">
    <source>
        <dbReference type="Proteomes" id="UP000017746"/>
    </source>
</evidence>
<dbReference type="HOGENOM" id="CLU_115403_3_4_11"/>
<dbReference type="Proteomes" id="UP000017746">
    <property type="component" value="Chromosome"/>
</dbReference>
<name>U5VXY0_9ACTN</name>
<accession>U5VXY0</accession>
<reference evidence="2 3" key="1">
    <citation type="journal article" date="2014" name="J. Biotechnol.">
        <title>Complete genome sequence of the actinobacterium Actinoplanes friuliensis HAG 010964, producer of the lipopeptide antibiotic friulimycin.</title>
        <authorList>
            <person name="Ruckert C."/>
            <person name="Szczepanowski R."/>
            <person name="Albersmeier A."/>
            <person name="Goesmann A."/>
            <person name="Fischer N."/>
            <person name="Steinkamper A."/>
            <person name="Puhler A."/>
            <person name="Biener R."/>
            <person name="Schwartz D."/>
            <person name="Kalinowski J."/>
        </authorList>
    </citation>
    <scope>NUCLEOTIDE SEQUENCE [LARGE SCALE GENOMIC DNA]</scope>
    <source>
        <strain evidence="2 3">DSM 7358</strain>
    </source>
</reference>
<evidence type="ECO:0000313" key="2">
    <source>
        <dbReference type="EMBL" id="AGZ41739.1"/>
    </source>
</evidence>
<keyword evidence="3" id="KW-1185">Reference proteome</keyword>
<dbReference type="SUPFAM" id="SSF52091">
    <property type="entry name" value="SpoIIaa-like"/>
    <property type="match status" value="1"/>
</dbReference>
<feature type="domain" description="STAS" evidence="1">
    <location>
        <begin position="15"/>
        <end position="98"/>
    </location>
</feature>
<dbReference type="STRING" id="1246995.AFR_17305"/>
<dbReference type="InterPro" id="IPR036513">
    <property type="entry name" value="STAS_dom_sf"/>
</dbReference>
<dbReference type="CDD" id="cd07043">
    <property type="entry name" value="STAS_anti-anti-sigma_factors"/>
    <property type="match status" value="1"/>
</dbReference>
<dbReference type="PATRIC" id="fig|1246995.3.peg.3509"/>
<protein>
    <recommendedName>
        <fullName evidence="1">STAS domain-containing protein</fullName>
    </recommendedName>
</protein>
<dbReference type="OrthoDB" id="3296086at2"/>
<dbReference type="eggNOG" id="COG1366">
    <property type="taxonomic scope" value="Bacteria"/>
</dbReference>